<dbReference type="EMBL" id="QJKJ01000690">
    <property type="protein sequence ID" value="RDY11200.1"/>
    <property type="molecule type" value="Genomic_DNA"/>
</dbReference>
<sequence>MCKGLPLALKTIGSLLYTNSSVSKWESVLISNIWDLRQEDCEIIPALFLSYHHLPSHLKRCFAFCALFPKDYVFVKECLIQLWMTENFLQCHQQRKSPEEVGEEYFDDLLSRSFFQQSTVSERLFVMHDLLNDLAKYICGDTCNRLGVDDEAKSISERTRHFSFLLNHVQYLDGFGSLYDVKRLRTFIPISMEINGYIAWGGKKWIKELLSKFKFLRVLSLFGCSDLKEVPDFVGNLKYLCSLDLSYTRIEKLPDSMCSLYNLQILKLNCCLYLEELPSNLDKLTNLGCLEFLGTGVREVPMHLGKLKNLQVLSSFYVGKSSEFGIQQLGELNLRGSLSIQELQNIENPWDALAANLKNKIHLVELKLGWNWKQNQIPDDPRKEREVLENLQPSKHLKKLSIYNYGGTQFPKFRDMQEWEDWECKGVTGAFPCLQHLDISRCPKFRGHLPEKLLHLKDLSISNCEQLVASAPKSPELCQLNLEYCGEVKFDYHPTTLKELEVTRLSMEASSLKMIEHMISNTSLESLKICSCPNMNILMTPYDLLAKLELNCTCDSLTIFPLDFFPKLRWLDLNQCRSLQMISQEQVHNHLMALIIVECPQFESFPSQGLSAPSLMGLIIEGLENLKSFPVRMHVLLPSLDSLVIKNCPKVESFPGEGLPPSLTTIVHLSNCYKLIASMKGALGANTSLELLVIEEMDVESFPDEGLLPLSLKSLHIAHCPDLKILDYKGLCQLSSLEHLSLDDNPSLQCLPQEGLPKSISTLRISGNCPLLKQRCLGPKGEDWGKIVHIENIRVHIHGGGCSYSFLFSITIQWQSSITIQ</sequence>
<keyword evidence="1" id="KW-0433">Leucine-rich repeat</keyword>
<dbReference type="Proteomes" id="UP000257109">
    <property type="component" value="Unassembled WGS sequence"/>
</dbReference>
<name>A0A371I827_MUCPR</name>
<feature type="domain" description="Disease resistance protein winged helix" evidence="4">
    <location>
        <begin position="67"/>
        <end position="135"/>
    </location>
</feature>
<dbReference type="InterPro" id="IPR056789">
    <property type="entry name" value="LRR_R13L1-DRL21"/>
</dbReference>
<evidence type="ECO:0000259" key="4">
    <source>
        <dbReference type="Pfam" id="PF23559"/>
    </source>
</evidence>
<keyword evidence="2" id="KW-0677">Repeat</keyword>
<evidence type="ECO:0000313" key="7">
    <source>
        <dbReference type="Proteomes" id="UP000257109"/>
    </source>
</evidence>
<dbReference type="FunFam" id="1.10.10.10:FF:000322">
    <property type="entry name" value="Probable disease resistance protein At1g63360"/>
    <property type="match status" value="1"/>
</dbReference>
<dbReference type="SUPFAM" id="SSF52058">
    <property type="entry name" value="L domain-like"/>
    <property type="match status" value="2"/>
</dbReference>
<dbReference type="PANTHER" id="PTHR36766:SF45">
    <property type="entry name" value="NB-ARC DOMAIN-CONTAINING PROTEIN"/>
    <property type="match status" value="1"/>
</dbReference>
<dbReference type="PRINTS" id="PR00364">
    <property type="entry name" value="DISEASERSIST"/>
</dbReference>
<dbReference type="InterPro" id="IPR027417">
    <property type="entry name" value="P-loop_NTPase"/>
</dbReference>
<organism evidence="6 7">
    <name type="scientific">Mucuna pruriens</name>
    <name type="common">Velvet bean</name>
    <name type="synonym">Dolichos pruriens</name>
    <dbReference type="NCBI Taxonomy" id="157652"/>
    <lineage>
        <taxon>Eukaryota</taxon>
        <taxon>Viridiplantae</taxon>
        <taxon>Streptophyta</taxon>
        <taxon>Embryophyta</taxon>
        <taxon>Tracheophyta</taxon>
        <taxon>Spermatophyta</taxon>
        <taxon>Magnoliopsida</taxon>
        <taxon>eudicotyledons</taxon>
        <taxon>Gunneridae</taxon>
        <taxon>Pentapetalae</taxon>
        <taxon>rosids</taxon>
        <taxon>fabids</taxon>
        <taxon>Fabales</taxon>
        <taxon>Fabaceae</taxon>
        <taxon>Papilionoideae</taxon>
        <taxon>50 kb inversion clade</taxon>
        <taxon>NPAAA clade</taxon>
        <taxon>indigoferoid/millettioid clade</taxon>
        <taxon>Phaseoleae</taxon>
        <taxon>Mucuna</taxon>
    </lineage>
</organism>
<gene>
    <name evidence="6" type="primary">RPPL1</name>
    <name evidence="6" type="ORF">CR513_04171</name>
</gene>
<dbReference type="InterPro" id="IPR036388">
    <property type="entry name" value="WH-like_DNA-bd_sf"/>
</dbReference>
<dbReference type="SUPFAM" id="SSF52540">
    <property type="entry name" value="P-loop containing nucleoside triphosphate hydrolases"/>
    <property type="match status" value="1"/>
</dbReference>
<dbReference type="InterPro" id="IPR032675">
    <property type="entry name" value="LRR_dom_sf"/>
</dbReference>
<dbReference type="Gene3D" id="1.10.8.430">
    <property type="entry name" value="Helical domain of apoptotic protease-activating factors"/>
    <property type="match status" value="1"/>
</dbReference>
<evidence type="ECO:0000313" key="6">
    <source>
        <dbReference type="EMBL" id="RDY11200.1"/>
    </source>
</evidence>
<proteinExistence type="predicted"/>
<accession>A0A371I827</accession>
<evidence type="ECO:0000256" key="1">
    <source>
        <dbReference type="ARBA" id="ARBA00022614"/>
    </source>
</evidence>
<dbReference type="Pfam" id="PF23559">
    <property type="entry name" value="WHD_DRP"/>
    <property type="match status" value="1"/>
</dbReference>
<dbReference type="Pfam" id="PF25019">
    <property type="entry name" value="LRR_R13L1-DRL21"/>
    <property type="match status" value="1"/>
</dbReference>
<evidence type="ECO:0000256" key="3">
    <source>
        <dbReference type="ARBA" id="ARBA00022821"/>
    </source>
</evidence>
<reference evidence="6" key="1">
    <citation type="submission" date="2018-05" db="EMBL/GenBank/DDBJ databases">
        <title>Draft genome of Mucuna pruriens seed.</title>
        <authorList>
            <person name="Nnadi N.E."/>
            <person name="Vos R."/>
            <person name="Hasami M.H."/>
            <person name="Devisetty U.K."/>
            <person name="Aguiy J.C."/>
        </authorList>
    </citation>
    <scope>NUCLEOTIDE SEQUENCE [LARGE SCALE GENOMIC DNA]</scope>
    <source>
        <strain evidence="6">JCA_2017</strain>
    </source>
</reference>
<dbReference type="Gene3D" id="3.80.10.10">
    <property type="entry name" value="Ribonuclease Inhibitor"/>
    <property type="match status" value="4"/>
</dbReference>
<dbReference type="InterPro" id="IPR042197">
    <property type="entry name" value="Apaf_helical"/>
</dbReference>
<protein>
    <submittedName>
        <fullName evidence="6">Disease resistance RPP13-like protein 1</fullName>
    </submittedName>
</protein>
<feature type="domain" description="R13L1/DRL21-like LRR repeat region" evidence="5">
    <location>
        <begin position="326"/>
        <end position="464"/>
    </location>
</feature>
<feature type="non-terminal residue" evidence="6">
    <location>
        <position position="1"/>
    </location>
</feature>
<evidence type="ECO:0000256" key="2">
    <source>
        <dbReference type="ARBA" id="ARBA00022737"/>
    </source>
</evidence>
<keyword evidence="3" id="KW-0611">Plant defense</keyword>
<dbReference type="InterPro" id="IPR058922">
    <property type="entry name" value="WHD_DRP"/>
</dbReference>
<dbReference type="AlphaFoldDB" id="A0A371I827"/>
<dbReference type="Gene3D" id="1.10.10.10">
    <property type="entry name" value="Winged helix-like DNA-binding domain superfamily/Winged helix DNA-binding domain"/>
    <property type="match status" value="1"/>
</dbReference>
<dbReference type="OrthoDB" id="1733640at2759"/>
<keyword evidence="7" id="KW-1185">Reference proteome</keyword>
<dbReference type="PANTHER" id="PTHR36766">
    <property type="entry name" value="PLANT BROAD-SPECTRUM MILDEW RESISTANCE PROTEIN RPW8"/>
    <property type="match status" value="1"/>
</dbReference>
<comment type="caution">
    <text evidence="6">The sequence shown here is derived from an EMBL/GenBank/DDBJ whole genome shotgun (WGS) entry which is preliminary data.</text>
</comment>
<evidence type="ECO:0000259" key="5">
    <source>
        <dbReference type="Pfam" id="PF25019"/>
    </source>
</evidence>
<dbReference type="GO" id="GO:0006952">
    <property type="term" value="P:defense response"/>
    <property type="evidence" value="ECO:0007669"/>
    <property type="project" value="UniProtKB-KW"/>
</dbReference>